<feature type="non-terminal residue" evidence="2">
    <location>
        <position position="1"/>
    </location>
</feature>
<dbReference type="EMBL" id="CAJQZP010000652">
    <property type="protein sequence ID" value="CAG4975741.1"/>
    <property type="molecule type" value="Genomic_DNA"/>
</dbReference>
<proteinExistence type="predicted"/>
<comment type="caution">
    <text evidence="2">The sequence shown here is derived from an EMBL/GenBank/DDBJ whole genome shotgun (WGS) entry which is preliminary data.</text>
</comment>
<evidence type="ECO:0000313" key="3">
    <source>
        <dbReference type="Proteomes" id="UP000691718"/>
    </source>
</evidence>
<keyword evidence="3" id="KW-1185">Reference proteome</keyword>
<keyword evidence="1" id="KW-0812">Transmembrane</keyword>
<reference evidence="2" key="1">
    <citation type="submission" date="2021-04" db="EMBL/GenBank/DDBJ databases">
        <authorList>
            <person name="Tunstrom K."/>
        </authorList>
    </citation>
    <scope>NUCLEOTIDE SEQUENCE</scope>
</reference>
<keyword evidence="1" id="KW-1133">Transmembrane helix</keyword>
<dbReference type="AlphaFoldDB" id="A0A8S3WQS0"/>
<keyword evidence="1" id="KW-0472">Membrane</keyword>
<feature type="transmembrane region" description="Helical" evidence="1">
    <location>
        <begin position="6"/>
        <end position="27"/>
    </location>
</feature>
<protein>
    <submittedName>
        <fullName evidence="2">(apollo) hypothetical protein</fullName>
    </submittedName>
</protein>
<dbReference type="Proteomes" id="UP000691718">
    <property type="component" value="Unassembled WGS sequence"/>
</dbReference>
<organism evidence="2 3">
    <name type="scientific">Parnassius apollo</name>
    <name type="common">Apollo butterfly</name>
    <name type="synonym">Papilio apollo</name>
    <dbReference type="NCBI Taxonomy" id="110799"/>
    <lineage>
        <taxon>Eukaryota</taxon>
        <taxon>Metazoa</taxon>
        <taxon>Ecdysozoa</taxon>
        <taxon>Arthropoda</taxon>
        <taxon>Hexapoda</taxon>
        <taxon>Insecta</taxon>
        <taxon>Pterygota</taxon>
        <taxon>Neoptera</taxon>
        <taxon>Endopterygota</taxon>
        <taxon>Lepidoptera</taxon>
        <taxon>Glossata</taxon>
        <taxon>Ditrysia</taxon>
        <taxon>Papilionoidea</taxon>
        <taxon>Papilionidae</taxon>
        <taxon>Parnassiinae</taxon>
        <taxon>Parnassini</taxon>
        <taxon>Parnassius</taxon>
        <taxon>Parnassius</taxon>
    </lineage>
</organism>
<accession>A0A8S3WQS0</accession>
<gene>
    <name evidence="2" type="ORF">PAPOLLO_LOCUS9156</name>
</gene>
<evidence type="ECO:0000256" key="1">
    <source>
        <dbReference type="SAM" id="Phobius"/>
    </source>
</evidence>
<evidence type="ECO:0000313" key="2">
    <source>
        <dbReference type="EMBL" id="CAG4975741.1"/>
    </source>
</evidence>
<sequence length="28" mass="3299">MHEALVNLVPFIFKMFILDWFTGVLGFL</sequence>
<name>A0A8S3WQS0_PARAO</name>